<reference evidence="1" key="1">
    <citation type="submission" date="2018-05" db="EMBL/GenBank/DDBJ databases">
        <authorList>
            <person name="Lanie J.A."/>
            <person name="Ng W.-L."/>
            <person name="Kazmierczak K.M."/>
            <person name="Andrzejewski T.M."/>
            <person name="Davidsen T.M."/>
            <person name="Wayne K.J."/>
            <person name="Tettelin H."/>
            <person name="Glass J.I."/>
            <person name="Rusch D."/>
            <person name="Podicherti R."/>
            <person name="Tsui H.-C.T."/>
            <person name="Winkler M.E."/>
        </authorList>
    </citation>
    <scope>NUCLEOTIDE SEQUENCE</scope>
</reference>
<feature type="non-terminal residue" evidence="1">
    <location>
        <position position="67"/>
    </location>
</feature>
<protein>
    <submittedName>
        <fullName evidence="1">Uncharacterized protein</fullName>
    </submittedName>
</protein>
<name>A0A382ZUH1_9ZZZZ</name>
<proteinExistence type="predicted"/>
<sequence length="67" mass="7250">MLLGSRLVRILPLAGVVSVIALGMPDLTYAESPEEKGLSIAIEGDQRDRGFVDSSVRLEMILSNRHG</sequence>
<organism evidence="1">
    <name type="scientific">marine metagenome</name>
    <dbReference type="NCBI Taxonomy" id="408172"/>
    <lineage>
        <taxon>unclassified sequences</taxon>
        <taxon>metagenomes</taxon>
        <taxon>ecological metagenomes</taxon>
    </lineage>
</organism>
<dbReference type="AlphaFoldDB" id="A0A382ZUH1"/>
<dbReference type="EMBL" id="UINC01186450">
    <property type="protein sequence ID" value="SVD98675.1"/>
    <property type="molecule type" value="Genomic_DNA"/>
</dbReference>
<gene>
    <name evidence="1" type="ORF">METZ01_LOCUS451529</name>
</gene>
<evidence type="ECO:0000313" key="1">
    <source>
        <dbReference type="EMBL" id="SVD98675.1"/>
    </source>
</evidence>
<accession>A0A382ZUH1</accession>